<evidence type="ECO:0000256" key="12">
    <source>
        <dbReference type="ARBA" id="ARBA00081261"/>
    </source>
</evidence>
<dbReference type="EMBL" id="JANPWB010000006">
    <property type="protein sequence ID" value="KAJ1181283.1"/>
    <property type="molecule type" value="Genomic_DNA"/>
</dbReference>
<comment type="subcellular location">
    <subcellularLocation>
        <location evidence="1">Membrane</location>
        <topology evidence="1">Single-pass type I membrane protein</topology>
    </subcellularLocation>
</comment>
<keyword evidence="3 15" id="KW-0812">Transmembrane</keyword>
<feature type="transmembrane region" description="Helical" evidence="15">
    <location>
        <begin position="249"/>
        <end position="271"/>
    </location>
</feature>
<proteinExistence type="inferred from homology"/>
<evidence type="ECO:0000256" key="2">
    <source>
        <dbReference type="ARBA" id="ARBA00007591"/>
    </source>
</evidence>
<keyword evidence="7" id="KW-1015">Disulfide bond</keyword>
<dbReference type="FunFam" id="2.60.40.10:FF:000438">
    <property type="entry name" value="CD276 antigen"/>
    <property type="match status" value="1"/>
</dbReference>
<keyword evidence="19" id="KW-1185">Reference proteome</keyword>
<comment type="subunit">
    <text evidence="10">Interacts with TREML2 and this interaction enhances T-cell activation.</text>
</comment>
<feature type="compositionally biased region" description="Acidic residues" evidence="14">
    <location>
        <begin position="283"/>
        <end position="295"/>
    </location>
</feature>
<dbReference type="AlphaFoldDB" id="A0AAV7U0B0"/>
<evidence type="ECO:0000256" key="6">
    <source>
        <dbReference type="ARBA" id="ARBA00023136"/>
    </source>
</evidence>
<keyword evidence="6 15" id="KW-0472">Membrane</keyword>
<dbReference type="SMART" id="SM00409">
    <property type="entry name" value="IG"/>
    <property type="match status" value="2"/>
</dbReference>
<dbReference type="GO" id="GO:0032649">
    <property type="term" value="P:regulation of type II interferon production"/>
    <property type="evidence" value="ECO:0007669"/>
    <property type="project" value="UniProtKB-ARBA"/>
</dbReference>
<organism evidence="18 19">
    <name type="scientific">Pleurodeles waltl</name>
    <name type="common">Iberian ribbed newt</name>
    <dbReference type="NCBI Taxonomy" id="8319"/>
    <lineage>
        <taxon>Eukaryota</taxon>
        <taxon>Metazoa</taxon>
        <taxon>Chordata</taxon>
        <taxon>Craniata</taxon>
        <taxon>Vertebrata</taxon>
        <taxon>Euteleostomi</taxon>
        <taxon>Amphibia</taxon>
        <taxon>Batrachia</taxon>
        <taxon>Caudata</taxon>
        <taxon>Salamandroidea</taxon>
        <taxon>Salamandridae</taxon>
        <taxon>Pleurodelinae</taxon>
        <taxon>Pleurodeles</taxon>
    </lineage>
</organism>
<feature type="chain" id="PRO_5043395302" description="CD276 antigen" evidence="16">
    <location>
        <begin position="30"/>
        <end position="318"/>
    </location>
</feature>
<dbReference type="GO" id="GO:0009897">
    <property type="term" value="C:external side of plasma membrane"/>
    <property type="evidence" value="ECO:0007669"/>
    <property type="project" value="TreeGrafter"/>
</dbReference>
<evidence type="ECO:0000256" key="3">
    <source>
        <dbReference type="ARBA" id="ARBA00022692"/>
    </source>
</evidence>
<evidence type="ECO:0000259" key="17">
    <source>
        <dbReference type="PROSITE" id="PS50835"/>
    </source>
</evidence>
<name>A0AAV7U0B0_PLEWA</name>
<evidence type="ECO:0000256" key="1">
    <source>
        <dbReference type="ARBA" id="ARBA00004479"/>
    </source>
</evidence>
<keyword evidence="9" id="KW-0393">Immunoglobulin domain</keyword>
<evidence type="ECO:0000256" key="9">
    <source>
        <dbReference type="ARBA" id="ARBA00023319"/>
    </source>
</evidence>
<feature type="signal peptide" evidence="16">
    <location>
        <begin position="1"/>
        <end position="29"/>
    </location>
</feature>
<dbReference type="InterPro" id="IPR036179">
    <property type="entry name" value="Ig-like_dom_sf"/>
</dbReference>
<evidence type="ECO:0000256" key="14">
    <source>
        <dbReference type="SAM" id="MobiDB-lite"/>
    </source>
</evidence>
<evidence type="ECO:0000256" key="10">
    <source>
        <dbReference type="ARBA" id="ARBA00065257"/>
    </source>
</evidence>
<sequence>MARPWRRISSWSPPVLSLFLAWLLGAVEIHVPDFPVIARYGKDVSLGCSFFPDSNFSLADLSVIWQLTDTKGLVHSFAQGKDQLADQGRDFANRTALFYDELPRGNMSLLLRRVKVADEGSFTCFVRVKDYSSAAVSLQVVAPYTKPSLYLEPNKNLKPGDAVKVTCHTFHGYPEAIVLWRDGQGNNITENITISQVANEEGLFDVQSVLRVILEPNSSYSCLVRNPVLQEETHASVTITGQHLTFPAIALWVTVGLSVCLLVLLGALAYVCRRKLLQICSEDEETTGTEAEEGEELKTAMQPLKDSNSKSDHPQEIE</sequence>
<keyword evidence="8" id="KW-0325">Glycoprotein</keyword>
<dbReference type="SUPFAM" id="SSF48726">
    <property type="entry name" value="Immunoglobulin"/>
    <property type="match status" value="2"/>
</dbReference>
<feature type="region of interest" description="Disordered" evidence="14">
    <location>
        <begin position="283"/>
        <end position="318"/>
    </location>
</feature>
<dbReference type="InterPro" id="IPR003599">
    <property type="entry name" value="Ig_sub"/>
</dbReference>
<dbReference type="FunFam" id="2.60.40.10:FF:000499">
    <property type="entry name" value="CD276 antigen"/>
    <property type="match status" value="1"/>
</dbReference>
<evidence type="ECO:0000256" key="5">
    <source>
        <dbReference type="ARBA" id="ARBA00022989"/>
    </source>
</evidence>
<dbReference type="PROSITE" id="PS50835">
    <property type="entry name" value="IG_LIKE"/>
    <property type="match status" value="2"/>
</dbReference>
<dbReference type="Pfam" id="PF22705">
    <property type="entry name" value="C2-set_3"/>
    <property type="match status" value="1"/>
</dbReference>
<dbReference type="InterPro" id="IPR007110">
    <property type="entry name" value="Ig-like_dom"/>
</dbReference>
<keyword evidence="5 15" id="KW-1133">Transmembrane helix</keyword>
<dbReference type="InterPro" id="IPR050504">
    <property type="entry name" value="IgSF_BTN/MOG"/>
</dbReference>
<keyword evidence="4 16" id="KW-0732">Signal</keyword>
<feature type="compositionally biased region" description="Basic and acidic residues" evidence="14">
    <location>
        <begin position="307"/>
        <end position="318"/>
    </location>
</feature>
<gene>
    <name evidence="18" type="ORF">NDU88_006491</name>
</gene>
<dbReference type="InterPro" id="IPR053896">
    <property type="entry name" value="BTN3A2-like_Ig-C"/>
</dbReference>
<evidence type="ECO:0000256" key="13">
    <source>
        <dbReference type="ARBA" id="ARBA00081722"/>
    </source>
</evidence>
<evidence type="ECO:0000313" key="18">
    <source>
        <dbReference type="EMBL" id="KAJ1181283.1"/>
    </source>
</evidence>
<evidence type="ECO:0000256" key="11">
    <source>
        <dbReference type="ARBA" id="ARBA00070103"/>
    </source>
</evidence>
<evidence type="ECO:0000256" key="4">
    <source>
        <dbReference type="ARBA" id="ARBA00022729"/>
    </source>
</evidence>
<dbReference type="GO" id="GO:0042110">
    <property type="term" value="P:T cell activation"/>
    <property type="evidence" value="ECO:0007669"/>
    <property type="project" value="UniProtKB-ARBA"/>
</dbReference>
<dbReference type="PANTHER" id="PTHR24100:SF155">
    <property type="entry name" value="CD276 ANTIGEN"/>
    <property type="match status" value="1"/>
</dbReference>
<reference evidence="18" key="1">
    <citation type="journal article" date="2022" name="bioRxiv">
        <title>Sequencing and chromosome-scale assembly of the giantPleurodeles waltlgenome.</title>
        <authorList>
            <person name="Brown T."/>
            <person name="Elewa A."/>
            <person name="Iarovenko S."/>
            <person name="Subramanian E."/>
            <person name="Araus A.J."/>
            <person name="Petzold A."/>
            <person name="Susuki M."/>
            <person name="Suzuki K.-i.T."/>
            <person name="Hayashi T."/>
            <person name="Toyoda A."/>
            <person name="Oliveira C."/>
            <person name="Osipova E."/>
            <person name="Leigh N.D."/>
            <person name="Simon A."/>
            <person name="Yun M.H."/>
        </authorList>
    </citation>
    <scope>NUCLEOTIDE SEQUENCE</scope>
    <source>
        <strain evidence="18">20211129_DDA</strain>
        <tissue evidence="18">Liver</tissue>
    </source>
</reference>
<dbReference type="Proteomes" id="UP001066276">
    <property type="component" value="Chromosome 3_2"/>
</dbReference>
<evidence type="ECO:0000256" key="15">
    <source>
        <dbReference type="SAM" id="Phobius"/>
    </source>
</evidence>
<dbReference type="GO" id="GO:0042102">
    <property type="term" value="P:positive regulation of T cell proliferation"/>
    <property type="evidence" value="ECO:0007669"/>
    <property type="project" value="UniProtKB-ARBA"/>
</dbReference>
<protein>
    <recommendedName>
        <fullName evidence="11">CD276 antigen</fullName>
    </recommendedName>
    <alternativeName>
        <fullName evidence="12">B7 homolog 3</fullName>
    </alternativeName>
    <alternativeName>
        <fullName evidence="13">Costimulatory molecule</fullName>
    </alternativeName>
</protein>
<dbReference type="Gene3D" id="2.60.40.10">
    <property type="entry name" value="Immunoglobulins"/>
    <property type="match status" value="2"/>
</dbReference>
<comment type="caution">
    <text evidence="18">The sequence shown here is derived from an EMBL/GenBank/DDBJ whole genome shotgun (WGS) entry which is preliminary data.</text>
</comment>
<dbReference type="GO" id="GO:0005102">
    <property type="term" value="F:signaling receptor binding"/>
    <property type="evidence" value="ECO:0007669"/>
    <property type="project" value="TreeGrafter"/>
</dbReference>
<dbReference type="GO" id="GO:0001819">
    <property type="term" value="P:positive regulation of cytokine production"/>
    <property type="evidence" value="ECO:0007669"/>
    <property type="project" value="UniProtKB-ARBA"/>
</dbReference>
<accession>A0AAV7U0B0</accession>
<comment type="similarity">
    <text evidence="2">Belongs to the immunoglobulin superfamily. BTN/MOG family.</text>
</comment>
<dbReference type="GO" id="GO:0050852">
    <property type="term" value="P:T cell receptor signaling pathway"/>
    <property type="evidence" value="ECO:0007669"/>
    <property type="project" value="TreeGrafter"/>
</dbReference>
<evidence type="ECO:0000256" key="8">
    <source>
        <dbReference type="ARBA" id="ARBA00023180"/>
    </source>
</evidence>
<evidence type="ECO:0000256" key="7">
    <source>
        <dbReference type="ARBA" id="ARBA00023157"/>
    </source>
</evidence>
<dbReference type="InterPro" id="IPR013783">
    <property type="entry name" value="Ig-like_fold"/>
</dbReference>
<feature type="domain" description="Ig-like" evidence="17">
    <location>
        <begin position="147"/>
        <end position="240"/>
    </location>
</feature>
<evidence type="ECO:0000313" key="19">
    <source>
        <dbReference type="Proteomes" id="UP001066276"/>
    </source>
</evidence>
<dbReference type="PANTHER" id="PTHR24100">
    <property type="entry name" value="BUTYROPHILIN"/>
    <property type="match status" value="1"/>
</dbReference>
<evidence type="ECO:0000256" key="16">
    <source>
        <dbReference type="SAM" id="SignalP"/>
    </source>
</evidence>
<feature type="domain" description="Ig-like" evidence="17">
    <location>
        <begin position="13"/>
        <end position="137"/>
    </location>
</feature>